<gene>
    <name evidence="2" type="ORF">BCV71DRAFT_279510</name>
</gene>
<protein>
    <submittedName>
        <fullName evidence="2">Uncharacterized protein</fullName>
    </submittedName>
</protein>
<feature type="non-terminal residue" evidence="2">
    <location>
        <position position="154"/>
    </location>
</feature>
<proteinExistence type="predicted"/>
<feature type="compositionally biased region" description="Polar residues" evidence="1">
    <location>
        <begin position="134"/>
        <end position="143"/>
    </location>
</feature>
<dbReference type="Proteomes" id="UP000242381">
    <property type="component" value="Unassembled WGS sequence"/>
</dbReference>
<dbReference type="EMBL" id="KV921289">
    <property type="protein sequence ID" value="ORE20785.1"/>
    <property type="molecule type" value="Genomic_DNA"/>
</dbReference>
<feature type="region of interest" description="Disordered" evidence="1">
    <location>
        <begin position="123"/>
        <end position="154"/>
    </location>
</feature>
<accession>A0A1X0S929</accession>
<organism evidence="2 3">
    <name type="scientific">Rhizopus microsporus</name>
    <dbReference type="NCBI Taxonomy" id="58291"/>
    <lineage>
        <taxon>Eukaryota</taxon>
        <taxon>Fungi</taxon>
        <taxon>Fungi incertae sedis</taxon>
        <taxon>Mucoromycota</taxon>
        <taxon>Mucoromycotina</taxon>
        <taxon>Mucoromycetes</taxon>
        <taxon>Mucorales</taxon>
        <taxon>Mucorineae</taxon>
        <taxon>Rhizopodaceae</taxon>
        <taxon>Rhizopus</taxon>
    </lineage>
</organism>
<evidence type="ECO:0000313" key="3">
    <source>
        <dbReference type="Proteomes" id="UP000242381"/>
    </source>
</evidence>
<reference evidence="2 3" key="1">
    <citation type="journal article" date="2016" name="Proc. Natl. Acad. Sci. U.S.A.">
        <title>Lipid metabolic changes in an early divergent fungus govern the establishment of a mutualistic symbiosis with endobacteria.</title>
        <authorList>
            <person name="Lastovetsky O.A."/>
            <person name="Gaspar M.L."/>
            <person name="Mondo S.J."/>
            <person name="LaButti K.M."/>
            <person name="Sandor L."/>
            <person name="Grigoriev I.V."/>
            <person name="Henry S.A."/>
            <person name="Pawlowska T.E."/>
        </authorList>
    </citation>
    <scope>NUCLEOTIDE SEQUENCE [LARGE SCALE GENOMIC DNA]</scope>
    <source>
        <strain evidence="2 3">ATCC 11559</strain>
    </source>
</reference>
<name>A0A1X0S929_RHIZD</name>
<evidence type="ECO:0000313" key="2">
    <source>
        <dbReference type="EMBL" id="ORE20785.1"/>
    </source>
</evidence>
<evidence type="ECO:0000256" key="1">
    <source>
        <dbReference type="SAM" id="MobiDB-lite"/>
    </source>
</evidence>
<dbReference type="AlphaFoldDB" id="A0A1X0S929"/>
<sequence>MSLMRTTNVKLYSDYYPPNCFIMMHMKKSLNCCFLELSETNKSALSEYTLLRLKNKKPKWGKGHINPVCQPKTATDATNLLLPLIITKRNRPETILKTQSQGNKGNLRASTYKECTSKYLGRSKGDYASHRRQQQNNANSSLRQGLPSIEKQRP</sequence>